<dbReference type="OrthoDB" id="2014201at2759"/>
<dbReference type="EMBL" id="JAFIQS010000007">
    <property type="protein sequence ID" value="KAG5167005.1"/>
    <property type="molecule type" value="Genomic_DNA"/>
</dbReference>
<evidence type="ECO:0000313" key="5">
    <source>
        <dbReference type="EMBL" id="KAG5167005.1"/>
    </source>
</evidence>
<sequence length="536" mass="60804">MSLIPNTTVYQFTPTQDWFSHNIQSWTDLFPLIRSDKPRVLEVGSWEGRSAVFLLNNVCKSGGEIVCIDHFDLLRTSAGQQRYAKIKHNLEVTGKRHRILPQFSIPGLMSLLSEELGSKNPGFDWIYIDGSHRADDTMLDGELAWRLARKDAIIIFDDYHWNKEPEGSIHHPKRGIDAFLALHHGEYERLTDDEHYQVVVRKVAEMRLGFLLEGNHPVDEVMEYEINIALAVNSGYAIGAAVSILSVVERTPGRITLFVIDCGLVRTDKDRFLDIISAQGDRVTLQFLELPDDGLAKAMGPVWAKIDMLGILPVERVLYLDADILVRESVRALWNTDLKGKTIAAAPDVGYPMGHDKDKRRPYFNAGVILVDLSRARQNSTALTQLAKSMKNAKHLDQDALNLHFQNDWLSLDLKWNAQGLGTYAQYPSDDRNALDLNPMKEDPHIVHFTGPVHPTLIEILNPYVQPPTAKPWGYVGSPGHPFESEWWISLEKTSWKVVRTSADWEARNEDMKNRAIEAATRDFLEVLARTNNMKK</sequence>
<accession>A0A8H7XSF1</accession>
<keyword evidence="2" id="KW-0328">Glycosyltransferase</keyword>
<evidence type="ECO:0000256" key="4">
    <source>
        <dbReference type="ARBA" id="ARBA00022723"/>
    </source>
</evidence>
<dbReference type="InterPro" id="IPR050748">
    <property type="entry name" value="Glycosyltrans_8_dom-fam"/>
</dbReference>
<dbReference type="GO" id="GO:0046872">
    <property type="term" value="F:metal ion binding"/>
    <property type="evidence" value="ECO:0007669"/>
    <property type="project" value="UniProtKB-KW"/>
</dbReference>
<dbReference type="InterPro" id="IPR029044">
    <property type="entry name" value="Nucleotide-diphossugar_trans"/>
</dbReference>
<dbReference type="Pfam" id="PF13578">
    <property type="entry name" value="Methyltransf_24"/>
    <property type="match status" value="1"/>
</dbReference>
<dbReference type="PANTHER" id="PTHR13778:SF47">
    <property type="entry name" value="LIPOPOLYSACCHARIDE 1,3-GALACTOSYLTRANSFERASE"/>
    <property type="match status" value="1"/>
</dbReference>
<dbReference type="SUPFAM" id="SSF53335">
    <property type="entry name" value="S-adenosyl-L-methionine-dependent methyltransferases"/>
    <property type="match status" value="1"/>
</dbReference>
<evidence type="ECO:0008006" key="6">
    <source>
        <dbReference type="Google" id="ProtNLM"/>
    </source>
</evidence>
<organism evidence="5">
    <name type="scientific">Psilocybe cubensis</name>
    <name type="common">Psychedelic mushroom</name>
    <name type="synonym">Stropharia cubensis</name>
    <dbReference type="NCBI Taxonomy" id="181762"/>
    <lineage>
        <taxon>Eukaryota</taxon>
        <taxon>Fungi</taxon>
        <taxon>Dikarya</taxon>
        <taxon>Basidiomycota</taxon>
        <taxon>Agaricomycotina</taxon>
        <taxon>Agaricomycetes</taxon>
        <taxon>Agaricomycetidae</taxon>
        <taxon>Agaricales</taxon>
        <taxon>Agaricineae</taxon>
        <taxon>Strophariaceae</taxon>
        <taxon>Psilocybe</taxon>
    </lineage>
</organism>
<dbReference type="Pfam" id="PF01501">
    <property type="entry name" value="Glyco_transf_8"/>
    <property type="match status" value="1"/>
</dbReference>
<dbReference type="Gene3D" id="3.40.50.150">
    <property type="entry name" value="Vaccinia Virus protein VP39"/>
    <property type="match status" value="1"/>
</dbReference>
<dbReference type="Gene3D" id="3.90.550.10">
    <property type="entry name" value="Spore Coat Polysaccharide Biosynthesis Protein SpsA, Chain A"/>
    <property type="match status" value="1"/>
</dbReference>
<evidence type="ECO:0000256" key="1">
    <source>
        <dbReference type="ARBA" id="ARBA00006351"/>
    </source>
</evidence>
<reference evidence="5" key="1">
    <citation type="submission" date="2021-02" db="EMBL/GenBank/DDBJ databases">
        <title>Psilocybe cubensis genome.</title>
        <authorList>
            <person name="Mckernan K.J."/>
            <person name="Crawford S."/>
            <person name="Trippe A."/>
            <person name="Kane L.T."/>
            <person name="Mclaughlin S."/>
        </authorList>
    </citation>
    <scope>NUCLEOTIDE SEQUENCE [LARGE SCALE GENOMIC DNA]</scope>
    <source>
        <strain evidence="5">MGC-MH-2018</strain>
    </source>
</reference>
<evidence type="ECO:0000256" key="3">
    <source>
        <dbReference type="ARBA" id="ARBA00022679"/>
    </source>
</evidence>
<dbReference type="CDD" id="cd04194">
    <property type="entry name" value="GT8_A4GalT_like"/>
    <property type="match status" value="1"/>
</dbReference>
<comment type="similarity">
    <text evidence="1">Belongs to the glycosyltransferase 8 family.</text>
</comment>
<name>A0A8H7XSF1_PSICU</name>
<dbReference type="InterPro" id="IPR002495">
    <property type="entry name" value="Glyco_trans_8"/>
</dbReference>
<keyword evidence="4" id="KW-0479">Metal-binding</keyword>
<dbReference type="SUPFAM" id="SSF53448">
    <property type="entry name" value="Nucleotide-diphospho-sugar transferases"/>
    <property type="match status" value="1"/>
</dbReference>
<gene>
    <name evidence="5" type="ORF">JR316_007342</name>
</gene>
<keyword evidence="3" id="KW-0808">Transferase</keyword>
<comment type="caution">
    <text evidence="5">The sequence shown here is derived from an EMBL/GenBank/DDBJ whole genome shotgun (WGS) entry which is preliminary data.</text>
</comment>
<proteinExistence type="inferred from homology"/>
<dbReference type="PANTHER" id="PTHR13778">
    <property type="entry name" value="GLYCOSYLTRANSFERASE 8 DOMAIN-CONTAINING PROTEIN"/>
    <property type="match status" value="1"/>
</dbReference>
<evidence type="ECO:0000256" key="2">
    <source>
        <dbReference type="ARBA" id="ARBA00022676"/>
    </source>
</evidence>
<protein>
    <recommendedName>
        <fullName evidence="6">Glycosyltransferase family 8 protein</fullName>
    </recommendedName>
</protein>
<dbReference type="AlphaFoldDB" id="A0A8H7XSF1"/>
<dbReference type="InterPro" id="IPR029063">
    <property type="entry name" value="SAM-dependent_MTases_sf"/>
</dbReference>
<dbReference type="GO" id="GO:0016757">
    <property type="term" value="F:glycosyltransferase activity"/>
    <property type="evidence" value="ECO:0007669"/>
    <property type="project" value="UniProtKB-KW"/>
</dbReference>